<reference evidence="1 2" key="1">
    <citation type="journal article" date="2011" name="J. Bacteriol.">
        <title>Genome sequence of Chthoniobacter flavus Ellin428, an aerobic heterotrophic soil bacterium.</title>
        <authorList>
            <person name="Kant R."/>
            <person name="van Passel M.W."/>
            <person name="Palva A."/>
            <person name="Lucas S."/>
            <person name="Lapidus A."/>
            <person name="Glavina Del Rio T."/>
            <person name="Dalin E."/>
            <person name="Tice H."/>
            <person name="Bruce D."/>
            <person name="Goodwin L."/>
            <person name="Pitluck S."/>
            <person name="Larimer F.W."/>
            <person name="Land M.L."/>
            <person name="Hauser L."/>
            <person name="Sangwan P."/>
            <person name="de Vos W.M."/>
            <person name="Janssen P.H."/>
            <person name="Smidt H."/>
        </authorList>
    </citation>
    <scope>NUCLEOTIDE SEQUENCE [LARGE SCALE GENOMIC DNA]</scope>
    <source>
        <strain evidence="1 2">Ellin428</strain>
    </source>
</reference>
<comment type="caution">
    <text evidence="1">The sequence shown here is derived from an EMBL/GenBank/DDBJ whole genome shotgun (WGS) entry which is preliminary data.</text>
</comment>
<name>B4D7D1_9BACT</name>
<dbReference type="Proteomes" id="UP000005824">
    <property type="component" value="Unassembled WGS sequence"/>
</dbReference>
<proteinExistence type="predicted"/>
<dbReference type="STRING" id="497964.CfE428DRAFT_4821"/>
<dbReference type="AlphaFoldDB" id="B4D7D1"/>
<protein>
    <submittedName>
        <fullName evidence="1">Uncharacterized protein</fullName>
    </submittedName>
</protein>
<dbReference type="EMBL" id="ABVL01000017">
    <property type="protein sequence ID" value="EDY17782.1"/>
    <property type="molecule type" value="Genomic_DNA"/>
</dbReference>
<accession>B4D7D1</accession>
<evidence type="ECO:0000313" key="2">
    <source>
        <dbReference type="Proteomes" id="UP000005824"/>
    </source>
</evidence>
<organism evidence="1 2">
    <name type="scientific">Chthoniobacter flavus Ellin428</name>
    <dbReference type="NCBI Taxonomy" id="497964"/>
    <lineage>
        <taxon>Bacteria</taxon>
        <taxon>Pseudomonadati</taxon>
        <taxon>Verrucomicrobiota</taxon>
        <taxon>Spartobacteria</taxon>
        <taxon>Chthoniobacterales</taxon>
        <taxon>Chthoniobacteraceae</taxon>
        <taxon>Chthoniobacter</taxon>
    </lineage>
</organism>
<dbReference type="InParanoid" id="B4D7D1"/>
<evidence type="ECO:0000313" key="1">
    <source>
        <dbReference type="EMBL" id="EDY17782.1"/>
    </source>
</evidence>
<keyword evidence="2" id="KW-1185">Reference proteome</keyword>
<gene>
    <name evidence="1" type="ORF">CfE428DRAFT_4821</name>
</gene>
<sequence>MAKAAESESWTNRRGLWQWTGGVCVGGMSGSGNQISGETCDGE</sequence>